<dbReference type="CDD" id="cd11393">
    <property type="entry name" value="bHLH_AtbHLH_like"/>
    <property type="match status" value="1"/>
</dbReference>
<feature type="compositionally biased region" description="Basic and acidic residues" evidence="8">
    <location>
        <begin position="401"/>
        <end position="412"/>
    </location>
</feature>
<accession>A0A8T0Q2D6</accession>
<dbReference type="InterPro" id="IPR011598">
    <property type="entry name" value="bHLH_dom"/>
</dbReference>
<keyword evidence="4" id="KW-0805">Transcription regulation</keyword>
<dbReference type="InterPro" id="IPR045843">
    <property type="entry name" value="IND-like"/>
</dbReference>
<dbReference type="PROSITE" id="PS50888">
    <property type="entry name" value="BHLH"/>
    <property type="match status" value="1"/>
</dbReference>
<dbReference type="OrthoDB" id="673975at2759"/>
<comment type="similarity">
    <text evidence="2">Belongs to the bHLH protein family.</text>
</comment>
<evidence type="ECO:0000256" key="7">
    <source>
        <dbReference type="ARBA" id="ARBA00023242"/>
    </source>
</evidence>
<evidence type="ECO:0000256" key="8">
    <source>
        <dbReference type="SAM" id="MobiDB-lite"/>
    </source>
</evidence>
<comment type="caution">
    <text evidence="10">The sequence shown here is derived from an EMBL/GenBank/DDBJ whole genome shotgun (WGS) entry which is preliminary data.</text>
</comment>
<dbReference type="InterPro" id="IPR036638">
    <property type="entry name" value="HLH_DNA-bd_sf"/>
</dbReference>
<dbReference type="InterPro" id="IPR045239">
    <property type="entry name" value="bHLH95_bHLH"/>
</dbReference>
<keyword evidence="5" id="KW-0238">DNA-binding</keyword>
<dbReference type="EMBL" id="CM029050">
    <property type="protein sequence ID" value="KAG2569067.1"/>
    <property type="molecule type" value="Genomic_DNA"/>
</dbReference>
<proteinExistence type="inferred from homology"/>
<feature type="domain" description="BHLH" evidence="9">
    <location>
        <begin position="325"/>
        <end position="374"/>
    </location>
</feature>
<organism evidence="10 11">
    <name type="scientific">Panicum virgatum</name>
    <name type="common">Blackwell switchgrass</name>
    <dbReference type="NCBI Taxonomy" id="38727"/>
    <lineage>
        <taxon>Eukaryota</taxon>
        <taxon>Viridiplantae</taxon>
        <taxon>Streptophyta</taxon>
        <taxon>Embryophyta</taxon>
        <taxon>Tracheophyta</taxon>
        <taxon>Spermatophyta</taxon>
        <taxon>Magnoliopsida</taxon>
        <taxon>Liliopsida</taxon>
        <taxon>Poales</taxon>
        <taxon>Poaceae</taxon>
        <taxon>PACMAD clade</taxon>
        <taxon>Panicoideae</taxon>
        <taxon>Panicodae</taxon>
        <taxon>Paniceae</taxon>
        <taxon>Panicinae</taxon>
        <taxon>Panicum</taxon>
        <taxon>Panicum sect. Hiantes</taxon>
    </lineage>
</organism>
<dbReference type="GO" id="GO:0000981">
    <property type="term" value="F:DNA-binding transcription factor activity, RNA polymerase II-specific"/>
    <property type="evidence" value="ECO:0007669"/>
    <property type="project" value="TreeGrafter"/>
</dbReference>
<evidence type="ECO:0000256" key="1">
    <source>
        <dbReference type="ARBA" id="ARBA00004123"/>
    </source>
</evidence>
<evidence type="ECO:0000256" key="2">
    <source>
        <dbReference type="ARBA" id="ARBA00005510"/>
    </source>
</evidence>
<dbReference type="PANTHER" id="PTHR16223:SF185">
    <property type="entry name" value="OS04G0631600 PROTEIN"/>
    <property type="match status" value="1"/>
</dbReference>
<comment type="subunit">
    <text evidence="3">Homodimer.</text>
</comment>
<evidence type="ECO:0000256" key="5">
    <source>
        <dbReference type="ARBA" id="ARBA00023125"/>
    </source>
</evidence>
<dbReference type="GO" id="GO:0005634">
    <property type="term" value="C:nucleus"/>
    <property type="evidence" value="ECO:0007669"/>
    <property type="project" value="UniProtKB-SubCell"/>
</dbReference>
<feature type="region of interest" description="Disordered" evidence="8">
    <location>
        <begin position="128"/>
        <end position="175"/>
    </location>
</feature>
<keyword evidence="7" id="KW-0539">Nucleus</keyword>
<dbReference type="Proteomes" id="UP000823388">
    <property type="component" value="Chromosome 7N"/>
</dbReference>
<name>A0A8T0Q2D6_PANVG</name>
<feature type="compositionally biased region" description="Low complexity" evidence="8">
    <location>
        <begin position="146"/>
        <end position="165"/>
    </location>
</feature>
<feature type="region of interest" description="Disordered" evidence="8">
    <location>
        <begin position="392"/>
        <end position="412"/>
    </location>
</feature>
<reference evidence="10" key="1">
    <citation type="submission" date="2020-05" db="EMBL/GenBank/DDBJ databases">
        <title>WGS assembly of Panicum virgatum.</title>
        <authorList>
            <person name="Lovell J.T."/>
            <person name="Jenkins J."/>
            <person name="Shu S."/>
            <person name="Juenger T.E."/>
            <person name="Schmutz J."/>
        </authorList>
    </citation>
    <scope>NUCLEOTIDE SEQUENCE</scope>
    <source>
        <strain evidence="10">AP13</strain>
    </source>
</reference>
<sequence>MGDHAEMLHAAPAVVYSGAGAGGAVPHGGGWWNAAVPAPTCSTDLAGFGTWSAALAASYDIAVEGGKAKSTTTASSESPGNNSSVTFQEPTGVADPVVGIGAAVHQQPLAAGYTDWTHPYMSGGATLHGFQQDGHQDMSSRTEQQSPMAASSLMSPSSNNLALQGHHQEQDHHHQQLLSSFGSELLLSPTSPYGFQSSSLLRSLMEPTAPAAAKPALPGFVQQYDQYGQQMGQQASPAAARFAPGAIREPLQFTNDAPFWNSSAGFGVPAAAVPDEASVRSVKPSPAPRAATVALKTAFEGVGESSPIIKKKKANGEPAFKKPRLQTPSPLPTFKVRKEKLGDRITALQQLVSPFGKTDTASVLHETIEYIKFLHDQVGALSAPYLKNGPQVHVPQLKSSSPEKSKDDSHGEISLKGRGLCLVPISSTFAVASEVPVDFWTPFGANFR</sequence>
<gene>
    <name evidence="10" type="ORF">PVAP13_7NG369700</name>
</gene>
<keyword evidence="6" id="KW-0804">Transcription</keyword>
<protein>
    <recommendedName>
        <fullName evidence="9">BHLH domain-containing protein</fullName>
    </recommendedName>
</protein>
<evidence type="ECO:0000256" key="3">
    <source>
        <dbReference type="ARBA" id="ARBA00011738"/>
    </source>
</evidence>
<feature type="compositionally biased region" description="Polar residues" evidence="8">
    <location>
        <begin position="77"/>
        <end position="89"/>
    </location>
</feature>
<dbReference type="GO" id="GO:0046983">
    <property type="term" value="F:protein dimerization activity"/>
    <property type="evidence" value="ECO:0007669"/>
    <property type="project" value="InterPro"/>
</dbReference>
<comment type="subcellular location">
    <subcellularLocation>
        <location evidence="1">Nucleus</location>
    </subcellularLocation>
</comment>
<dbReference type="AlphaFoldDB" id="A0A8T0Q2D6"/>
<dbReference type="FunFam" id="4.10.280.10:FF:000032">
    <property type="entry name" value="Transcription factor bHLH123 family"/>
    <property type="match status" value="1"/>
</dbReference>
<dbReference type="SUPFAM" id="SSF47459">
    <property type="entry name" value="HLH, helix-loop-helix DNA-binding domain"/>
    <property type="match status" value="1"/>
</dbReference>
<keyword evidence="11" id="KW-1185">Reference proteome</keyword>
<feature type="region of interest" description="Disordered" evidence="8">
    <location>
        <begin position="70"/>
        <end position="90"/>
    </location>
</feature>
<evidence type="ECO:0000256" key="6">
    <source>
        <dbReference type="ARBA" id="ARBA00023163"/>
    </source>
</evidence>
<evidence type="ECO:0000259" key="9">
    <source>
        <dbReference type="PROSITE" id="PS50888"/>
    </source>
</evidence>
<dbReference type="GO" id="GO:0000978">
    <property type="term" value="F:RNA polymerase II cis-regulatory region sequence-specific DNA binding"/>
    <property type="evidence" value="ECO:0007669"/>
    <property type="project" value="TreeGrafter"/>
</dbReference>
<evidence type="ECO:0000313" key="10">
    <source>
        <dbReference type="EMBL" id="KAG2569067.1"/>
    </source>
</evidence>
<dbReference type="PANTHER" id="PTHR16223">
    <property type="entry name" value="TRANSCRIPTION FACTOR BHLH83-RELATED"/>
    <property type="match status" value="1"/>
</dbReference>
<evidence type="ECO:0000256" key="4">
    <source>
        <dbReference type="ARBA" id="ARBA00023015"/>
    </source>
</evidence>
<dbReference type="Gene3D" id="4.10.280.10">
    <property type="entry name" value="Helix-loop-helix DNA-binding domain"/>
    <property type="match status" value="1"/>
</dbReference>
<evidence type="ECO:0000313" key="11">
    <source>
        <dbReference type="Proteomes" id="UP000823388"/>
    </source>
</evidence>